<dbReference type="NCBIfam" id="TIGR03086">
    <property type="entry name" value="TIGR03086 family metal-binding protein"/>
    <property type="match status" value="1"/>
</dbReference>
<dbReference type="OrthoDB" id="5185819at2"/>
<dbReference type="RefSeq" id="WP_132110731.1">
    <property type="nucleotide sequence ID" value="NZ_SLWS01000001.1"/>
</dbReference>
<dbReference type="InterPro" id="IPR017520">
    <property type="entry name" value="CHP03086"/>
</dbReference>
<sequence>MPELIELATGPVLDVVRRIEPDQLAAPTPCAEFDVRTLLNHLLYWGPSLEGAARKVLVAPPETAEKDTALPADWQPKLLAHLAKLTESWRDPSAWEGVTQMGTPTELPAILVGGMVVGEVVVHGWDLATATGRTPVWADELLTYVHKEVVENVQWGRDMGVYGPEVPVPEDAPLLARILGLTGRNPAQ</sequence>
<organism evidence="2 3">
    <name type="scientific">Actinocrispum wychmicini</name>
    <dbReference type="NCBI Taxonomy" id="1213861"/>
    <lineage>
        <taxon>Bacteria</taxon>
        <taxon>Bacillati</taxon>
        <taxon>Actinomycetota</taxon>
        <taxon>Actinomycetes</taxon>
        <taxon>Pseudonocardiales</taxon>
        <taxon>Pseudonocardiaceae</taxon>
        <taxon>Actinocrispum</taxon>
    </lineage>
</organism>
<comment type="caution">
    <text evidence="2">The sequence shown here is derived from an EMBL/GenBank/DDBJ whole genome shotgun (WGS) entry which is preliminary data.</text>
</comment>
<protein>
    <submittedName>
        <fullName evidence="2">Uncharacterized protein (TIGR03086 family)</fullName>
    </submittedName>
</protein>
<dbReference type="InterPro" id="IPR024344">
    <property type="entry name" value="MDMPI_metal-binding"/>
</dbReference>
<proteinExistence type="predicted"/>
<evidence type="ECO:0000313" key="2">
    <source>
        <dbReference type="EMBL" id="TCO64779.1"/>
    </source>
</evidence>
<name>A0A4R2K4P2_9PSEU</name>
<dbReference type="AlphaFoldDB" id="A0A4R2K4P2"/>
<dbReference type="Proteomes" id="UP000295680">
    <property type="component" value="Unassembled WGS sequence"/>
</dbReference>
<dbReference type="Gene3D" id="1.20.120.450">
    <property type="entry name" value="dinb family like domain"/>
    <property type="match status" value="1"/>
</dbReference>
<accession>A0A4R2K4P2</accession>
<dbReference type="InterPro" id="IPR034660">
    <property type="entry name" value="DinB/YfiT-like"/>
</dbReference>
<dbReference type="Pfam" id="PF11716">
    <property type="entry name" value="MDMPI_N"/>
    <property type="match status" value="1"/>
</dbReference>
<reference evidence="2 3" key="1">
    <citation type="submission" date="2019-03" db="EMBL/GenBank/DDBJ databases">
        <title>Genomic Encyclopedia of Type Strains, Phase IV (KMG-IV): sequencing the most valuable type-strain genomes for metagenomic binning, comparative biology and taxonomic classification.</title>
        <authorList>
            <person name="Goeker M."/>
        </authorList>
    </citation>
    <scope>NUCLEOTIDE SEQUENCE [LARGE SCALE GENOMIC DNA]</scope>
    <source>
        <strain evidence="2 3">DSM 45934</strain>
    </source>
</reference>
<evidence type="ECO:0000313" key="3">
    <source>
        <dbReference type="Proteomes" id="UP000295680"/>
    </source>
</evidence>
<feature type="domain" description="Mycothiol-dependent maleylpyruvate isomerase metal-binding" evidence="1">
    <location>
        <begin position="12"/>
        <end position="128"/>
    </location>
</feature>
<evidence type="ECO:0000259" key="1">
    <source>
        <dbReference type="Pfam" id="PF11716"/>
    </source>
</evidence>
<gene>
    <name evidence="2" type="ORF">EV192_101562</name>
</gene>
<keyword evidence="3" id="KW-1185">Reference proteome</keyword>
<dbReference type="NCBIfam" id="TIGR03083">
    <property type="entry name" value="maleylpyruvate isomerase family mycothiol-dependent enzyme"/>
    <property type="match status" value="1"/>
</dbReference>
<dbReference type="EMBL" id="SLWS01000001">
    <property type="protein sequence ID" value="TCO64779.1"/>
    <property type="molecule type" value="Genomic_DNA"/>
</dbReference>
<dbReference type="InterPro" id="IPR017517">
    <property type="entry name" value="Maleyloyr_isom"/>
</dbReference>
<dbReference type="SUPFAM" id="SSF109854">
    <property type="entry name" value="DinB/YfiT-like putative metalloenzymes"/>
    <property type="match status" value="1"/>
</dbReference>
<dbReference type="GO" id="GO:0046872">
    <property type="term" value="F:metal ion binding"/>
    <property type="evidence" value="ECO:0007669"/>
    <property type="project" value="InterPro"/>
</dbReference>